<dbReference type="Gene3D" id="2.120.10.80">
    <property type="entry name" value="Kelch-type beta propeller"/>
    <property type="match status" value="1"/>
</dbReference>
<dbReference type="InterPro" id="IPR006652">
    <property type="entry name" value="Kelch_1"/>
</dbReference>
<reference evidence="2" key="1">
    <citation type="journal article" date="2010" name="Nat. Biotechnol.">
        <title>Draft genome sequence of the oilseed species Ricinus communis.</title>
        <authorList>
            <person name="Chan A.P."/>
            <person name="Crabtree J."/>
            <person name="Zhao Q."/>
            <person name="Lorenzi H."/>
            <person name="Orvis J."/>
            <person name="Puiu D."/>
            <person name="Melake-Berhan A."/>
            <person name="Jones K.M."/>
            <person name="Redman J."/>
            <person name="Chen G."/>
            <person name="Cahoon E.B."/>
            <person name="Gedil M."/>
            <person name="Stanke M."/>
            <person name="Haas B.J."/>
            <person name="Wortman J.R."/>
            <person name="Fraser-Liggett C.M."/>
            <person name="Ravel J."/>
            <person name="Rabinowicz P.D."/>
        </authorList>
    </citation>
    <scope>NUCLEOTIDE SEQUENCE [LARGE SCALE GENOMIC DNA]</scope>
    <source>
        <strain evidence="2">cv. Hale</strain>
    </source>
</reference>
<protein>
    <recommendedName>
        <fullName evidence="3">Protein AFR</fullName>
    </recommendedName>
</protein>
<dbReference type="InterPro" id="IPR015915">
    <property type="entry name" value="Kelch-typ_b-propeller"/>
</dbReference>
<evidence type="ECO:0000313" key="2">
    <source>
        <dbReference type="Proteomes" id="UP000008311"/>
    </source>
</evidence>
<organism evidence="1 2">
    <name type="scientific">Ricinus communis</name>
    <name type="common">Castor bean</name>
    <dbReference type="NCBI Taxonomy" id="3988"/>
    <lineage>
        <taxon>Eukaryota</taxon>
        <taxon>Viridiplantae</taxon>
        <taxon>Streptophyta</taxon>
        <taxon>Embryophyta</taxon>
        <taxon>Tracheophyta</taxon>
        <taxon>Spermatophyta</taxon>
        <taxon>Magnoliopsida</taxon>
        <taxon>eudicotyledons</taxon>
        <taxon>Gunneridae</taxon>
        <taxon>Pentapetalae</taxon>
        <taxon>rosids</taxon>
        <taxon>fabids</taxon>
        <taxon>Malpighiales</taxon>
        <taxon>Euphorbiaceae</taxon>
        <taxon>Acalyphoideae</taxon>
        <taxon>Acalypheae</taxon>
        <taxon>Ricinus</taxon>
    </lineage>
</organism>
<proteinExistence type="predicted"/>
<dbReference type="KEGG" id="rcu:8282726"/>
<dbReference type="SMART" id="SM00612">
    <property type="entry name" value="Kelch"/>
    <property type="match status" value="2"/>
</dbReference>
<dbReference type="OrthoDB" id="191037at2759"/>
<evidence type="ECO:0000313" key="1">
    <source>
        <dbReference type="EMBL" id="EEF44682.1"/>
    </source>
</evidence>
<gene>
    <name evidence="1" type="ORF">RCOM_0894530</name>
</gene>
<dbReference type="eggNOG" id="KOG1072">
    <property type="taxonomic scope" value="Eukaryota"/>
</dbReference>
<dbReference type="InterPro" id="IPR044595">
    <property type="entry name" value="KMD1-4"/>
</dbReference>
<dbReference type="GO" id="GO:2000762">
    <property type="term" value="P:regulation of phenylpropanoid metabolic process"/>
    <property type="evidence" value="ECO:0007669"/>
    <property type="project" value="InterPro"/>
</dbReference>
<dbReference type="EMBL" id="EQ973818">
    <property type="protein sequence ID" value="EEF44682.1"/>
    <property type="molecule type" value="Genomic_DNA"/>
</dbReference>
<dbReference type="GO" id="GO:0080037">
    <property type="term" value="P:negative regulation of cytokinin-activated signaling pathway"/>
    <property type="evidence" value="ECO:0007669"/>
    <property type="project" value="InterPro"/>
</dbReference>
<dbReference type="CDD" id="cd22152">
    <property type="entry name" value="F-box_AtAFR-like"/>
    <property type="match status" value="1"/>
</dbReference>
<sequence>MELIPGLPDDVARDCLVRVMYKQFSTVIAVCKGWRTELELPEFYQRRKDSCNSQKLIVMAQARVHQKQGSNLIKYRANPVYSLTVLEPDTGDWCDLPPIPGFSHGLPMFCQVVSVGSDLIVLGGLDPTTWEASDSVFIFNFVSATWRRGADMPGVRRSFFGCASNFSRTVFVVGGHDGEKNALRSGFAYDVANDEWIPLPDMARERDECKAVFHGGKLHVIGGYCTEMQGRFEKSAEVFDAATWKWNDVQDDFLLAAICPRTCVIGDDGLYICHGGDVLALKGGATWQAVAKLPANVCNVAYVSTWRGKLLVIGSEALGEPHIAYTLDSNSYKWAKLETPKQYSGHVQSGCYLEI</sequence>
<name>B9RUU9_RICCO</name>
<dbReference type="PANTHER" id="PTHR46407">
    <property type="entry name" value="OS02G0208700 PROTEIN"/>
    <property type="match status" value="1"/>
</dbReference>
<dbReference type="SUPFAM" id="SSF117281">
    <property type="entry name" value="Kelch motif"/>
    <property type="match status" value="1"/>
</dbReference>
<dbReference type="Proteomes" id="UP000008311">
    <property type="component" value="Unassembled WGS sequence"/>
</dbReference>
<keyword evidence="2" id="KW-1185">Reference proteome</keyword>
<dbReference type="STRING" id="3988.B9RUU9"/>
<dbReference type="OMA" id="DVETWHW"/>
<dbReference type="InParanoid" id="B9RUU9"/>
<dbReference type="Pfam" id="PF24681">
    <property type="entry name" value="Kelch_KLHDC2_KLHL20_DRC7"/>
    <property type="match status" value="1"/>
</dbReference>
<evidence type="ECO:0008006" key="3">
    <source>
        <dbReference type="Google" id="ProtNLM"/>
    </source>
</evidence>
<dbReference type="PANTHER" id="PTHR46407:SF3">
    <property type="entry name" value="OS02G0208700 PROTEIN"/>
    <property type="match status" value="1"/>
</dbReference>
<accession>B9RUU9</accession>
<dbReference type="FunCoup" id="B9RUU9">
    <property type="interactions" value="106"/>
</dbReference>
<dbReference type="AlphaFoldDB" id="B9RUU9"/>